<accession>A0A4Y2INF5</accession>
<organism evidence="2 3">
    <name type="scientific">Araneus ventricosus</name>
    <name type="common">Orbweaver spider</name>
    <name type="synonym">Epeira ventricosa</name>
    <dbReference type="NCBI Taxonomy" id="182803"/>
    <lineage>
        <taxon>Eukaryota</taxon>
        <taxon>Metazoa</taxon>
        <taxon>Ecdysozoa</taxon>
        <taxon>Arthropoda</taxon>
        <taxon>Chelicerata</taxon>
        <taxon>Arachnida</taxon>
        <taxon>Araneae</taxon>
        <taxon>Araneomorphae</taxon>
        <taxon>Entelegynae</taxon>
        <taxon>Araneoidea</taxon>
        <taxon>Araneidae</taxon>
        <taxon>Araneus</taxon>
    </lineage>
</organism>
<dbReference type="InterPro" id="IPR013103">
    <property type="entry name" value="RVT_2"/>
</dbReference>
<dbReference type="OrthoDB" id="6434303at2759"/>
<comment type="caution">
    <text evidence="2">The sequence shown here is derived from an EMBL/GenBank/DDBJ whole genome shotgun (WGS) entry which is preliminary data.</text>
</comment>
<dbReference type="AlphaFoldDB" id="A0A4Y2INF5"/>
<protein>
    <submittedName>
        <fullName evidence="2">Retrovirus-related Pol polyprotein from transposon TNT 1-94</fullName>
    </submittedName>
</protein>
<evidence type="ECO:0000259" key="1">
    <source>
        <dbReference type="Pfam" id="PF07727"/>
    </source>
</evidence>
<evidence type="ECO:0000313" key="3">
    <source>
        <dbReference type="Proteomes" id="UP000499080"/>
    </source>
</evidence>
<name>A0A4Y2INF5_ARAVE</name>
<proteinExistence type="predicted"/>
<feature type="domain" description="Reverse transcriptase Ty1/copia-type" evidence="1">
    <location>
        <begin position="41"/>
        <end position="154"/>
    </location>
</feature>
<reference evidence="2 3" key="1">
    <citation type="journal article" date="2019" name="Sci. Rep.">
        <title>Orb-weaving spider Araneus ventricosus genome elucidates the spidroin gene catalogue.</title>
        <authorList>
            <person name="Kono N."/>
            <person name="Nakamura H."/>
            <person name="Ohtoshi R."/>
            <person name="Moran D.A.P."/>
            <person name="Shinohara A."/>
            <person name="Yoshida Y."/>
            <person name="Fujiwara M."/>
            <person name="Mori M."/>
            <person name="Tomita M."/>
            <person name="Arakawa K."/>
        </authorList>
    </citation>
    <scope>NUCLEOTIDE SEQUENCE [LARGE SCALE GENOMIC DNA]</scope>
</reference>
<gene>
    <name evidence="2" type="primary">POLX_192</name>
    <name evidence="2" type="ORF">AVEN_250872_1</name>
</gene>
<keyword evidence="3" id="KW-1185">Reference proteome</keyword>
<dbReference type="EMBL" id="BGPR01002810">
    <property type="protein sequence ID" value="GBM79237.1"/>
    <property type="molecule type" value="Genomic_DNA"/>
</dbReference>
<evidence type="ECO:0000313" key="2">
    <source>
        <dbReference type="EMBL" id="GBM79237.1"/>
    </source>
</evidence>
<dbReference type="PANTHER" id="PTHR11439:SF483">
    <property type="entry name" value="PEPTIDE SYNTHASE GLIP-LIKE, PUTATIVE (AFU_ORTHOLOGUE AFUA_3G12920)-RELATED"/>
    <property type="match status" value="1"/>
</dbReference>
<dbReference type="Pfam" id="PF07727">
    <property type="entry name" value="RVT_2"/>
    <property type="match status" value="1"/>
</dbReference>
<sequence length="276" mass="31719">MVAEENEPFTFQEAINSSNRTEWRDAMLEELNYLDENEVYPRYWNKNFKCFLEKCNLEQTNSDPCLFVNKDKSIFLILSVDDGIIEAKDEGKLQEFFKNLEESFSVRIESSNCFLGLQIQHLDDRSIFVHQDNYCKKDLVSFKMPSVNPVSVPFDKSLTCLDHSEKLQEDIPYRKAVDSLMYLAVVPIPDIAYSVGVLSRILGKPSNVHWCLVKKVPTYLKVILRLGILRQSRSAYELLEAVSDCDYTGAVSTRKSTFGMIFKFSGGAITWASKRQ</sequence>
<dbReference type="Proteomes" id="UP000499080">
    <property type="component" value="Unassembled WGS sequence"/>
</dbReference>
<dbReference type="PANTHER" id="PTHR11439">
    <property type="entry name" value="GAG-POL-RELATED RETROTRANSPOSON"/>
    <property type="match status" value="1"/>
</dbReference>